<reference evidence="1 2" key="1">
    <citation type="journal article" date="2011" name="Science">
        <title>The ecoresponsive genome of Daphnia pulex.</title>
        <authorList>
            <person name="Colbourne J.K."/>
            <person name="Pfrender M.E."/>
            <person name="Gilbert D."/>
            <person name="Thomas W.K."/>
            <person name="Tucker A."/>
            <person name="Oakley T.H."/>
            <person name="Tokishita S."/>
            <person name="Aerts A."/>
            <person name="Arnold G.J."/>
            <person name="Basu M.K."/>
            <person name="Bauer D.J."/>
            <person name="Caceres C.E."/>
            <person name="Carmel L."/>
            <person name="Casola C."/>
            <person name="Choi J.H."/>
            <person name="Detter J.C."/>
            <person name="Dong Q."/>
            <person name="Dusheyko S."/>
            <person name="Eads B.D."/>
            <person name="Frohlich T."/>
            <person name="Geiler-Samerotte K.A."/>
            <person name="Gerlach D."/>
            <person name="Hatcher P."/>
            <person name="Jogdeo S."/>
            <person name="Krijgsveld J."/>
            <person name="Kriventseva E.V."/>
            <person name="Kultz D."/>
            <person name="Laforsch C."/>
            <person name="Lindquist E."/>
            <person name="Lopez J."/>
            <person name="Manak J.R."/>
            <person name="Muller J."/>
            <person name="Pangilinan J."/>
            <person name="Patwardhan R.P."/>
            <person name="Pitluck S."/>
            <person name="Pritham E.J."/>
            <person name="Rechtsteiner A."/>
            <person name="Rho M."/>
            <person name="Rogozin I.B."/>
            <person name="Sakarya O."/>
            <person name="Salamov A."/>
            <person name="Schaack S."/>
            <person name="Shapiro H."/>
            <person name="Shiga Y."/>
            <person name="Skalitzky C."/>
            <person name="Smith Z."/>
            <person name="Souvorov A."/>
            <person name="Sung W."/>
            <person name="Tang Z."/>
            <person name="Tsuchiya D."/>
            <person name="Tu H."/>
            <person name="Vos H."/>
            <person name="Wang M."/>
            <person name="Wolf Y.I."/>
            <person name="Yamagata H."/>
            <person name="Yamada T."/>
            <person name="Ye Y."/>
            <person name="Shaw J.R."/>
            <person name="Andrews J."/>
            <person name="Crease T.J."/>
            <person name="Tang H."/>
            <person name="Lucas S.M."/>
            <person name="Robertson H.M."/>
            <person name="Bork P."/>
            <person name="Koonin E.V."/>
            <person name="Zdobnov E.M."/>
            <person name="Grigoriev I.V."/>
            <person name="Lynch M."/>
            <person name="Boore J.L."/>
        </authorList>
    </citation>
    <scope>NUCLEOTIDE SEQUENCE [LARGE SCALE GENOMIC DNA]</scope>
</reference>
<dbReference type="Proteomes" id="UP000000305">
    <property type="component" value="Unassembled WGS sequence"/>
</dbReference>
<dbReference type="PANTHER" id="PTHR21166">
    <property type="entry name" value="CELL DIVISION CONTROL PROTEIN 24 OB DOMAIN-CONTAINING PROTEIN-RELATED"/>
    <property type="match status" value="1"/>
</dbReference>
<proteinExistence type="predicted"/>
<organism evidence="1 2">
    <name type="scientific">Daphnia pulex</name>
    <name type="common">Water flea</name>
    <dbReference type="NCBI Taxonomy" id="6669"/>
    <lineage>
        <taxon>Eukaryota</taxon>
        <taxon>Metazoa</taxon>
        <taxon>Ecdysozoa</taxon>
        <taxon>Arthropoda</taxon>
        <taxon>Crustacea</taxon>
        <taxon>Branchiopoda</taxon>
        <taxon>Diplostraca</taxon>
        <taxon>Cladocera</taxon>
        <taxon>Anomopoda</taxon>
        <taxon>Daphniidae</taxon>
        <taxon>Daphnia</taxon>
    </lineage>
</organism>
<name>E9HTW6_DAPPU</name>
<protein>
    <submittedName>
        <fullName evidence="1">Uncharacterized protein</fullName>
    </submittedName>
</protein>
<sequence>MATVEGLDEAIQEELDPADVEADIEADDISNQTLRDAKECFAFQLWTLQLQDAEDAANAALALATTPIVPAATATPGPSATLTLINQAPGRNPANESSTLLCVFTGFFPQLFHSRQWATDRTVSRCKTTQPDITS</sequence>
<dbReference type="HOGENOM" id="CLU_1887818_0_0_1"/>
<keyword evidence="2" id="KW-1185">Reference proteome</keyword>
<dbReference type="InterPro" id="IPR052469">
    <property type="entry name" value="MEIOB"/>
</dbReference>
<dbReference type="GO" id="GO:0003697">
    <property type="term" value="F:single-stranded DNA binding"/>
    <property type="evidence" value="ECO:0000318"/>
    <property type="project" value="GO_Central"/>
</dbReference>
<accession>E9HTW6</accession>
<gene>
    <name evidence="1" type="ORF">DAPPUDRAFT_117828</name>
</gene>
<dbReference type="GO" id="GO:0008310">
    <property type="term" value="F:single-stranded DNA 3'-5' DNA exonuclease activity"/>
    <property type="evidence" value="ECO:0000318"/>
    <property type="project" value="GO_Central"/>
</dbReference>
<dbReference type="AlphaFoldDB" id="E9HTW6"/>
<dbReference type="PANTHER" id="PTHR21166:SF2">
    <property type="entry name" value="CELL DIVISION CONTROL PROTEIN 24 OB DOMAIN-CONTAINING PROTEIN-RELATED"/>
    <property type="match status" value="1"/>
</dbReference>
<dbReference type="EMBL" id="GL732787">
    <property type="protein sequence ID" value="EFX64817.1"/>
    <property type="molecule type" value="Genomic_DNA"/>
</dbReference>
<evidence type="ECO:0000313" key="2">
    <source>
        <dbReference type="Proteomes" id="UP000000305"/>
    </source>
</evidence>
<dbReference type="InParanoid" id="E9HTW6"/>
<dbReference type="GO" id="GO:0000712">
    <property type="term" value="P:resolution of meiotic recombination intermediates"/>
    <property type="evidence" value="ECO:0000318"/>
    <property type="project" value="GO_Central"/>
</dbReference>
<evidence type="ECO:0000313" key="1">
    <source>
        <dbReference type="EMBL" id="EFX64817.1"/>
    </source>
</evidence>
<dbReference type="KEGG" id="dpx:DAPPUDRAFT_117828"/>